<evidence type="ECO:0000259" key="11">
    <source>
        <dbReference type="PROSITE" id="PS50011"/>
    </source>
</evidence>
<dbReference type="InterPro" id="IPR000719">
    <property type="entry name" value="Prot_kinase_dom"/>
</dbReference>
<dbReference type="Gene3D" id="3.30.200.20">
    <property type="entry name" value="Phosphorylase Kinase, domain 1"/>
    <property type="match status" value="1"/>
</dbReference>
<dbReference type="AlphaFoldDB" id="A0A9P9KDS5"/>
<dbReference type="GO" id="GO:0050684">
    <property type="term" value="P:regulation of mRNA processing"/>
    <property type="evidence" value="ECO:0007669"/>
    <property type="project" value="TreeGrafter"/>
</dbReference>
<protein>
    <recommendedName>
        <fullName evidence="1">non-specific serine/threonine protein kinase</fullName>
        <ecNumber evidence="1">2.7.11.1</ecNumber>
    </recommendedName>
</protein>
<evidence type="ECO:0000256" key="1">
    <source>
        <dbReference type="ARBA" id="ARBA00012513"/>
    </source>
</evidence>
<dbReference type="EC" id="2.7.11.1" evidence="1"/>
<evidence type="ECO:0000256" key="6">
    <source>
        <dbReference type="ARBA" id="ARBA00022840"/>
    </source>
</evidence>
<comment type="caution">
    <text evidence="12">The sequence shown here is derived from an EMBL/GenBank/DDBJ whole genome shotgun (WGS) entry which is preliminary data.</text>
</comment>
<organism evidence="12 13">
    <name type="scientific">Fusarium redolens</name>
    <dbReference type="NCBI Taxonomy" id="48865"/>
    <lineage>
        <taxon>Eukaryota</taxon>
        <taxon>Fungi</taxon>
        <taxon>Dikarya</taxon>
        <taxon>Ascomycota</taxon>
        <taxon>Pezizomycotina</taxon>
        <taxon>Sordariomycetes</taxon>
        <taxon>Hypocreomycetidae</taxon>
        <taxon>Hypocreales</taxon>
        <taxon>Nectriaceae</taxon>
        <taxon>Fusarium</taxon>
        <taxon>Fusarium redolens species complex</taxon>
    </lineage>
</organism>
<evidence type="ECO:0000256" key="4">
    <source>
        <dbReference type="ARBA" id="ARBA00022741"/>
    </source>
</evidence>
<dbReference type="RefSeq" id="XP_046049852.1">
    <property type="nucleotide sequence ID" value="XM_046196675.1"/>
</dbReference>
<dbReference type="GO" id="GO:0000245">
    <property type="term" value="P:spliceosomal complex assembly"/>
    <property type="evidence" value="ECO:0007669"/>
    <property type="project" value="TreeGrafter"/>
</dbReference>
<sequence>MTSCRHLKNLPRLLYRRTDCSIRSISAIPKWPASVTRKSSTQAVPILDQNPHTTLEDPLTFPTTAYDTINEDVKVEEEKISGYDASRFYPVQIGEVFQGRYQAVTKLGFGSSSTIWLARDLSYRDRKYVALKIYVHTSRNHREIPVYETLSPILGETRHRGGSNIRMFLDSFEMSGPNGRHKVLVLEGAQMSLRDYKEVFRKDGFNENFVKRTVKELLRALDFIHTEAQVVHTDIHPGNLLLGLDDDSQLQPLVAMAFKSPVARKQISECRSIYLSGLMRPRPGPILLSDFGEARTGLGPHAGDIMPLPYRAPEVIMSMPWNHSVDIWSVGLTAWDLLGTNRLFTARDGNGEMNDAAHLAELMATLGPPPREFLQRNSGRAAEFWDEQGKWKGLTPVPKNRSLKELETKLGDSSAFIAFLRRVLAWIPETRPTAKELLKDPWLASDDGAGEKDKSIDAEGKHY</sequence>
<name>A0A9P9KDS5_FUSRE</name>
<keyword evidence="3" id="KW-0808">Transferase</keyword>
<dbReference type="GeneID" id="70226629"/>
<proteinExistence type="predicted"/>
<dbReference type="PROSITE" id="PS50011">
    <property type="entry name" value="PROTEIN_KINASE_DOM"/>
    <property type="match status" value="1"/>
</dbReference>
<feature type="region of interest" description="Disordered" evidence="10">
    <location>
        <begin position="440"/>
        <end position="463"/>
    </location>
</feature>
<evidence type="ECO:0000256" key="3">
    <source>
        <dbReference type="ARBA" id="ARBA00022679"/>
    </source>
</evidence>
<dbReference type="OrthoDB" id="5979581at2759"/>
<dbReference type="PANTHER" id="PTHR47634">
    <property type="entry name" value="PROTEIN KINASE DOMAIN-CONTAINING PROTEIN-RELATED"/>
    <property type="match status" value="1"/>
</dbReference>
<evidence type="ECO:0000256" key="5">
    <source>
        <dbReference type="ARBA" id="ARBA00022777"/>
    </source>
</evidence>
<evidence type="ECO:0000256" key="9">
    <source>
        <dbReference type="PROSITE-ProRule" id="PRU10141"/>
    </source>
</evidence>
<dbReference type="PANTHER" id="PTHR47634:SF9">
    <property type="entry name" value="PROTEIN KINASE DOMAIN-CONTAINING PROTEIN-RELATED"/>
    <property type="match status" value="1"/>
</dbReference>
<keyword evidence="5 12" id="KW-0418">Kinase</keyword>
<accession>A0A9P9KDS5</accession>
<evidence type="ECO:0000313" key="12">
    <source>
        <dbReference type="EMBL" id="KAH7253605.1"/>
    </source>
</evidence>
<dbReference type="PROSITE" id="PS00107">
    <property type="entry name" value="PROTEIN_KINASE_ATP"/>
    <property type="match status" value="1"/>
</dbReference>
<gene>
    <name evidence="12" type="ORF">BKA55DRAFT_613088</name>
</gene>
<evidence type="ECO:0000256" key="10">
    <source>
        <dbReference type="SAM" id="MobiDB-lite"/>
    </source>
</evidence>
<dbReference type="Pfam" id="PF00069">
    <property type="entry name" value="Pkinase"/>
    <property type="match status" value="1"/>
</dbReference>
<reference evidence="12" key="1">
    <citation type="journal article" date="2021" name="Nat. Commun.">
        <title>Genetic determinants of endophytism in the Arabidopsis root mycobiome.</title>
        <authorList>
            <person name="Mesny F."/>
            <person name="Miyauchi S."/>
            <person name="Thiergart T."/>
            <person name="Pickel B."/>
            <person name="Atanasova L."/>
            <person name="Karlsson M."/>
            <person name="Huettel B."/>
            <person name="Barry K.W."/>
            <person name="Haridas S."/>
            <person name="Chen C."/>
            <person name="Bauer D."/>
            <person name="Andreopoulos W."/>
            <person name="Pangilinan J."/>
            <person name="LaButti K."/>
            <person name="Riley R."/>
            <person name="Lipzen A."/>
            <person name="Clum A."/>
            <person name="Drula E."/>
            <person name="Henrissat B."/>
            <person name="Kohler A."/>
            <person name="Grigoriev I.V."/>
            <person name="Martin F.M."/>
            <person name="Hacquard S."/>
        </authorList>
    </citation>
    <scope>NUCLEOTIDE SEQUENCE</scope>
    <source>
        <strain evidence="12">MPI-CAGE-AT-0023</strain>
    </source>
</reference>
<feature type="binding site" evidence="9">
    <location>
        <position position="132"/>
    </location>
    <ligand>
        <name>ATP</name>
        <dbReference type="ChEBI" id="CHEBI:30616"/>
    </ligand>
</feature>
<feature type="domain" description="Protein kinase" evidence="11">
    <location>
        <begin position="101"/>
        <end position="443"/>
    </location>
</feature>
<dbReference type="SUPFAM" id="SSF56112">
    <property type="entry name" value="Protein kinase-like (PK-like)"/>
    <property type="match status" value="1"/>
</dbReference>
<evidence type="ECO:0000256" key="7">
    <source>
        <dbReference type="ARBA" id="ARBA00047899"/>
    </source>
</evidence>
<feature type="compositionally biased region" description="Basic and acidic residues" evidence="10">
    <location>
        <begin position="449"/>
        <end position="463"/>
    </location>
</feature>
<dbReference type="InterPro" id="IPR017441">
    <property type="entry name" value="Protein_kinase_ATP_BS"/>
</dbReference>
<keyword evidence="4 9" id="KW-0547">Nucleotide-binding</keyword>
<comment type="catalytic activity">
    <reaction evidence="7">
        <text>L-threonyl-[protein] + ATP = O-phospho-L-threonyl-[protein] + ADP + H(+)</text>
        <dbReference type="Rhea" id="RHEA:46608"/>
        <dbReference type="Rhea" id="RHEA-COMP:11060"/>
        <dbReference type="Rhea" id="RHEA-COMP:11605"/>
        <dbReference type="ChEBI" id="CHEBI:15378"/>
        <dbReference type="ChEBI" id="CHEBI:30013"/>
        <dbReference type="ChEBI" id="CHEBI:30616"/>
        <dbReference type="ChEBI" id="CHEBI:61977"/>
        <dbReference type="ChEBI" id="CHEBI:456216"/>
        <dbReference type="EC" id="2.7.11.1"/>
    </reaction>
</comment>
<dbReference type="GO" id="GO:0004674">
    <property type="term" value="F:protein serine/threonine kinase activity"/>
    <property type="evidence" value="ECO:0007669"/>
    <property type="project" value="UniProtKB-KW"/>
</dbReference>
<dbReference type="EMBL" id="JAGMUX010000007">
    <property type="protein sequence ID" value="KAH7253605.1"/>
    <property type="molecule type" value="Genomic_DNA"/>
</dbReference>
<evidence type="ECO:0000256" key="8">
    <source>
        <dbReference type="ARBA" id="ARBA00048679"/>
    </source>
</evidence>
<keyword evidence="13" id="KW-1185">Reference proteome</keyword>
<dbReference type="SMART" id="SM00220">
    <property type="entry name" value="S_TKc"/>
    <property type="match status" value="1"/>
</dbReference>
<dbReference type="InterPro" id="IPR011009">
    <property type="entry name" value="Kinase-like_dom_sf"/>
</dbReference>
<keyword evidence="2" id="KW-0723">Serine/threonine-protein kinase</keyword>
<evidence type="ECO:0000256" key="2">
    <source>
        <dbReference type="ARBA" id="ARBA00022527"/>
    </source>
</evidence>
<comment type="catalytic activity">
    <reaction evidence="8">
        <text>L-seryl-[protein] + ATP = O-phospho-L-seryl-[protein] + ADP + H(+)</text>
        <dbReference type="Rhea" id="RHEA:17989"/>
        <dbReference type="Rhea" id="RHEA-COMP:9863"/>
        <dbReference type="Rhea" id="RHEA-COMP:11604"/>
        <dbReference type="ChEBI" id="CHEBI:15378"/>
        <dbReference type="ChEBI" id="CHEBI:29999"/>
        <dbReference type="ChEBI" id="CHEBI:30616"/>
        <dbReference type="ChEBI" id="CHEBI:83421"/>
        <dbReference type="ChEBI" id="CHEBI:456216"/>
        <dbReference type="EC" id="2.7.11.1"/>
    </reaction>
</comment>
<dbReference type="GO" id="GO:0005524">
    <property type="term" value="F:ATP binding"/>
    <property type="evidence" value="ECO:0007669"/>
    <property type="project" value="UniProtKB-UniRule"/>
</dbReference>
<dbReference type="Proteomes" id="UP000720189">
    <property type="component" value="Unassembled WGS sequence"/>
</dbReference>
<evidence type="ECO:0000313" key="13">
    <source>
        <dbReference type="Proteomes" id="UP000720189"/>
    </source>
</evidence>
<dbReference type="Gene3D" id="1.10.510.10">
    <property type="entry name" value="Transferase(Phosphotransferase) domain 1"/>
    <property type="match status" value="1"/>
</dbReference>
<dbReference type="InterPro" id="IPR051334">
    <property type="entry name" value="SRPK"/>
</dbReference>
<keyword evidence="6 9" id="KW-0067">ATP-binding</keyword>